<accession>A0ABQ4F2C6</accession>
<reference evidence="2 3" key="1">
    <citation type="submission" date="2021-01" db="EMBL/GenBank/DDBJ databases">
        <title>Whole genome shotgun sequence of Plantactinospora mayteni NBRC 109088.</title>
        <authorList>
            <person name="Komaki H."/>
            <person name="Tamura T."/>
        </authorList>
    </citation>
    <scope>NUCLEOTIDE SEQUENCE [LARGE SCALE GENOMIC DNA]</scope>
    <source>
        <strain evidence="2 3">NBRC 109088</strain>
    </source>
</reference>
<protein>
    <submittedName>
        <fullName evidence="2">Uncharacterized protein</fullName>
    </submittedName>
</protein>
<evidence type="ECO:0000313" key="2">
    <source>
        <dbReference type="EMBL" id="GIH01065.1"/>
    </source>
</evidence>
<sequence>MGAIRVRAMSSGPSQIRIITTSTPRPGGTARLLSAHETPTPRRPVVASPDGLDPVKSIAGTGWSARNWEAGAGR</sequence>
<evidence type="ECO:0000313" key="3">
    <source>
        <dbReference type="Proteomes" id="UP000621500"/>
    </source>
</evidence>
<keyword evidence="3" id="KW-1185">Reference proteome</keyword>
<evidence type="ECO:0000256" key="1">
    <source>
        <dbReference type="SAM" id="MobiDB-lite"/>
    </source>
</evidence>
<dbReference type="EMBL" id="BONX01000064">
    <property type="protein sequence ID" value="GIH01065.1"/>
    <property type="molecule type" value="Genomic_DNA"/>
</dbReference>
<dbReference type="Proteomes" id="UP000621500">
    <property type="component" value="Unassembled WGS sequence"/>
</dbReference>
<proteinExistence type="predicted"/>
<organism evidence="2 3">
    <name type="scientific">Plantactinospora mayteni</name>
    <dbReference type="NCBI Taxonomy" id="566021"/>
    <lineage>
        <taxon>Bacteria</taxon>
        <taxon>Bacillati</taxon>
        <taxon>Actinomycetota</taxon>
        <taxon>Actinomycetes</taxon>
        <taxon>Micromonosporales</taxon>
        <taxon>Micromonosporaceae</taxon>
        <taxon>Plantactinospora</taxon>
    </lineage>
</organism>
<feature type="region of interest" description="Disordered" evidence="1">
    <location>
        <begin position="18"/>
        <end position="59"/>
    </location>
</feature>
<name>A0ABQ4F2C6_9ACTN</name>
<gene>
    <name evidence="2" type="ORF">Pma05_76370</name>
</gene>
<comment type="caution">
    <text evidence="2">The sequence shown here is derived from an EMBL/GenBank/DDBJ whole genome shotgun (WGS) entry which is preliminary data.</text>
</comment>